<organism evidence="3 4">
    <name type="scientific">Methylocystis echinoides</name>
    <dbReference type="NCBI Taxonomy" id="29468"/>
    <lineage>
        <taxon>Bacteria</taxon>
        <taxon>Pseudomonadati</taxon>
        <taxon>Pseudomonadota</taxon>
        <taxon>Alphaproteobacteria</taxon>
        <taxon>Hyphomicrobiales</taxon>
        <taxon>Methylocystaceae</taxon>
        <taxon>Methylocystis</taxon>
    </lineage>
</organism>
<feature type="domain" description="Phage capsid-like C-terminal" evidence="2">
    <location>
        <begin position="151"/>
        <end position="417"/>
    </location>
</feature>
<evidence type="ECO:0000259" key="2">
    <source>
        <dbReference type="Pfam" id="PF05065"/>
    </source>
</evidence>
<proteinExistence type="predicted"/>
<gene>
    <name evidence="3" type="ORF">LMG27198_40270</name>
</gene>
<dbReference type="Pfam" id="PF05065">
    <property type="entry name" value="Phage_capsid"/>
    <property type="match status" value="1"/>
</dbReference>
<dbReference type="InterPro" id="IPR024455">
    <property type="entry name" value="Phage_capsid"/>
</dbReference>
<comment type="caution">
    <text evidence="3">The sequence shown here is derived from an EMBL/GenBank/DDBJ whole genome shotgun (WGS) entry which is preliminary data.</text>
</comment>
<dbReference type="EMBL" id="BSEC01000001">
    <property type="protein sequence ID" value="GLI95035.1"/>
    <property type="molecule type" value="Genomic_DNA"/>
</dbReference>
<dbReference type="InterPro" id="IPR054612">
    <property type="entry name" value="Phage_capsid-like_C"/>
</dbReference>
<evidence type="ECO:0000313" key="4">
    <source>
        <dbReference type="Proteomes" id="UP001144323"/>
    </source>
</evidence>
<name>A0A9W6GY48_9HYPH</name>
<dbReference type="Proteomes" id="UP001144323">
    <property type="component" value="Unassembled WGS sequence"/>
</dbReference>
<dbReference type="NCBIfam" id="TIGR01554">
    <property type="entry name" value="major_cap_HK97"/>
    <property type="match status" value="1"/>
</dbReference>
<keyword evidence="4" id="KW-1185">Reference proteome</keyword>
<dbReference type="AlphaFoldDB" id="A0A9W6GY48"/>
<dbReference type="SUPFAM" id="SSF56563">
    <property type="entry name" value="Major capsid protein gp5"/>
    <property type="match status" value="1"/>
</dbReference>
<evidence type="ECO:0000313" key="3">
    <source>
        <dbReference type="EMBL" id="GLI95035.1"/>
    </source>
</evidence>
<comment type="subcellular location">
    <subcellularLocation>
        <location evidence="1">Virion</location>
    </subcellularLocation>
</comment>
<protein>
    <recommendedName>
        <fullName evidence="2">Phage capsid-like C-terminal domain-containing protein</fullName>
    </recommendedName>
</protein>
<sequence>MLRLADLMEKRSALVAEMSALVAKELAGTLGDEERSRFEAADGEVKALDAKIDRARKVEAYERMADAEPVHGGPSARDLRGYSVARALRGALTGKLDGQEGEMHVELSKGRETRGIMIPVQVLLGERRAAETRAMTTGGSAGALKGTDLMSEAFVDRLRPQLMVEQLGATVLGGLTGNVDIPRLTASATASWVAEDGAPSRTDQTFDKISLAPKTIAAETQFGRRLMLQSDPAIEGIVSNDLSWILAAGLDKAAIKGAGSNEPTGVLATSGLSIHARPSSPNGDIPDSTDMATLMSLTDVANVNAPCSFLTNAKVRKLANIWMDGQGNPIGLDKFFMNQPVSFSNQVPSNLTKGTGTNLSAIIYGAWSDLFIAYWSGVDILVNPYHQDVASKGGVLVHAFLDADIGVRHVESFAAMVDAIA</sequence>
<accession>A0A9W6GY48</accession>
<evidence type="ECO:0000256" key="1">
    <source>
        <dbReference type="ARBA" id="ARBA00004328"/>
    </source>
</evidence>
<dbReference type="Gene3D" id="3.30.2400.10">
    <property type="entry name" value="Major capsid protein gp5"/>
    <property type="match status" value="1"/>
</dbReference>
<reference evidence="3" key="1">
    <citation type="journal article" date="2023" name="Int. J. Syst. Evol. Microbiol.">
        <title>Methylocystis iwaonis sp. nov., a type II methane-oxidizing bacterium from surface soil of a rice paddy field in Japan, and emended description of the genus Methylocystis (ex Whittenbury et al. 1970) Bowman et al. 1993.</title>
        <authorList>
            <person name="Kaise H."/>
            <person name="Sawadogo J.B."/>
            <person name="Alam M.S."/>
            <person name="Ueno C."/>
            <person name="Dianou D."/>
            <person name="Shinjo R."/>
            <person name="Asakawa S."/>
        </authorList>
    </citation>
    <scope>NUCLEOTIDE SEQUENCE</scope>
    <source>
        <strain evidence="3">LMG27198</strain>
    </source>
</reference>